<feature type="domain" description="EF-hand" evidence="3">
    <location>
        <begin position="90"/>
        <end position="125"/>
    </location>
</feature>
<dbReference type="OrthoDB" id="429467at2759"/>
<dbReference type="SMART" id="SM00054">
    <property type="entry name" value="EFh"/>
    <property type="match status" value="2"/>
</dbReference>
<dbReference type="InterPro" id="IPR002048">
    <property type="entry name" value="EF_hand_dom"/>
</dbReference>
<proteinExistence type="predicted"/>
<keyword evidence="2" id="KW-0106">Calcium</keyword>
<dbReference type="InterPro" id="IPR018247">
    <property type="entry name" value="EF_Hand_1_Ca_BS"/>
</dbReference>
<feature type="domain" description="EF-hand" evidence="3">
    <location>
        <begin position="22"/>
        <end position="57"/>
    </location>
</feature>
<dbReference type="FunFam" id="1.10.238.10:FF:000003">
    <property type="entry name" value="Calmodulin A"/>
    <property type="match status" value="1"/>
</dbReference>
<dbReference type="PROSITE" id="PS50222">
    <property type="entry name" value="EF_HAND_2"/>
    <property type="match status" value="2"/>
</dbReference>
<dbReference type="PROSITE" id="PS00018">
    <property type="entry name" value="EF_HAND_1"/>
    <property type="match status" value="2"/>
</dbReference>
<dbReference type="AlphaFoldDB" id="A0A397G1P1"/>
<dbReference type="RefSeq" id="XP_026609802.1">
    <property type="nucleotide sequence ID" value="XM_026755741.1"/>
</dbReference>
<dbReference type="STRING" id="41047.A0A397G1P1"/>
<keyword evidence="1" id="KW-0677">Repeat</keyword>
<dbReference type="InterPro" id="IPR011992">
    <property type="entry name" value="EF-hand-dom_pair"/>
</dbReference>
<comment type="caution">
    <text evidence="4">The sequence shown here is derived from an EMBL/GenBank/DDBJ whole genome shotgun (WGS) entry which is preliminary data.</text>
</comment>
<reference evidence="4" key="1">
    <citation type="submission" date="2018-08" db="EMBL/GenBank/DDBJ databases">
        <title>Draft genome sequence of azole-resistant Aspergillus thermomutatus (Neosartorya pseudofischeri) strain HMR AF 39, isolated from a human nasal aspirate.</title>
        <authorList>
            <person name="Parent-Michaud M."/>
            <person name="Dufresne P.J."/>
            <person name="Fournier E."/>
            <person name="Martineau C."/>
            <person name="Moreira S."/>
            <person name="Perkins V."/>
            <person name="De Repentigny L."/>
            <person name="Dufresne S.F."/>
        </authorList>
    </citation>
    <scope>NUCLEOTIDE SEQUENCE [LARGE SCALE GENOMIC DNA]</scope>
    <source>
        <strain evidence="4">HMR AF 39</strain>
    </source>
</reference>
<dbReference type="Pfam" id="PF13202">
    <property type="entry name" value="EF-hand_5"/>
    <property type="match status" value="1"/>
</dbReference>
<name>A0A397G1P1_ASPTH</name>
<dbReference type="EMBL" id="NKHU02000414">
    <property type="protein sequence ID" value="RHZ43448.1"/>
    <property type="molecule type" value="Genomic_DNA"/>
</dbReference>
<dbReference type="PANTHER" id="PTHR23049">
    <property type="entry name" value="MYOSIN REGULATORY LIGHT CHAIN 2"/>
    <property type="match status" value="1"/>
</dbReference>
<dbReference type="Gene3D" id="1.10.238.10">
    <property type="entry name" value="EF-hand"/>
    <property type="match status" value="1"/>
</dbReference>
<dbReference type="InterPro" id="IPR050403">
    <property type="entry name" value="Myosin_RLC"/>
</dbReference>
<evidence type="ECO:0000313" key="5">
    <source>
        <dbReference type="Proteomes" id="UP000215305"/>
    </source>
</evidence>
<gene>
    <name evidence="4" type="ORF">CDV56_102122</name>
</gene>
<evidence type="ECO:0000256" key="1">
    <source>
        <dbReference type="ARBA" id="ARBA00022737"/>
    </source>
</evidence>
<keyword evidence="5" id="KW-1185">Reference proteome</keyword>
<accession>A0A397G1P1</accession>
<dbReference type="VEuPathDB" id="FungiDB:CDV56_102122"/>
<evidence type="ECO:0000259" key="3">
    <source>
        <dbReference type="PROSITE" id="PS50222"/>
    </source>
</evidence>
<dbReference type="SUPFAM" id="SSF47473">
    <property type="entry name" value="EF-hand"/>
    <property type="match status" value="1"/>
</dbReference>
<protein>
    <recommendedName>
        <fullName evidence="3">EF-hand domain-containing protein</fullName>
    </recommendedName>
</protein>
<evidence type="ECO:0000313" key="4">
    <source>
        <dbReference type="EMBL" id="RHZ43448.1"/>
    </source>
</evidence>
<dbReference type="Pfam" id="PF13405">
    <property type="entry name" value="EF-hand_6"/>
    <property type="match status" value="1"/>
</dbReference>
<dbReference type="Proteomes" id="UP000215305">
    <property type="component" value="Unassembled WGS sequence"/>
</dbReference>
<organism evidence="4 5">
    <name type="scientific">Aspergillus thermomutatus</name>
    <name type="common">Neosartorya pseudofischeri</name>
    <dbReference type="NCBI Taxonomy" id="41047"/>
    <lineage>
        <taxon>Eukaryota</taxon>
        <taxon>Fungi</taxon>
        <taxon>Dikarya</taxon>
        <taxon>Ascomycota</taxon>
        <taxon>Pezizomycotina</taxon>
        <taxon>Eurotiomycetes</taxon>
        <taxon>Eurotiomycetidae</taxon>
        <taxon>Eurotiales</taxon>
        <taxon>Aspergillaceae</taxon>
        <taxon>Aspergillus</taxon>
        <taxon>Aspergillus subgen. Fumigati</taxon>
    </lineage>
</organism>
<evidence type="ECO:0000256" key="2">
    <source>
        <dbReference type="ARBA" id="ARBA00022837"/>
    </source>
</evidence>
<sequence>MEAKTASMMAASSDAAARLTPTQLREIREAFQVLDRDNDGSVNKDDVADVLVNIGQDASVVSQFFPPGSTQTINFPTFLNILSSLLAPLSSRQELMNALAAFDDDDSGQIDVAELRDTLIHTASEDGQPPLTERDINEVLSGFTGRRVFGGKAGKLSGAGKRGEVFRYQEFVDSTIGGSTSGRRDPDTAAR</sequence>
<dbReference type="GO" id="GO:0005509">
    <property type="term" value="F:calcium ion binding"/>
    <property type="evidence" value="ECO:0007669"/>
    <property type="project" value="InterPro"/>
</dbReference>
<dbReference type="GeneID" id="38124096"/>